<dbReference type="PANTHER" id="PTHR46425:SF1">
    <property type="entry name" value="TRANSCRIPTION TERMINATION FACTOR RHO"/>
    <property type="match status" value="1"/>
</dbReference>
<dbReference type="PROSITE" id="PS51856">
    <property type="entry name" value="RHO_RNA_BD"/>
    <property type="match status" value="1"/>
</dbReference>
<name>A0ABP9SPD7_9ACTN</name>
<dbReference type="EC" id="3.6.4.-" evidence="9 10"/>
<reference evidence="15" key="1">
    <citation type="journal article" date="2019" name="Int. J. Syst. Evol. Microbiol.">
        <title>The Global Catalogue of Microorganisms (GCM) 10K type strain sequencing project: providing services to taxonomists for standard genome sequencing and annotation.</title>
        <authorList>
            <consortium name="The Broad Institute Genomics Platform"/>
            <consortium name="The Broad Institute Genome Sequencing Center for Infectious Disease"/>
            <person name="Wu L."/>
            <person name="Ma J."/>
        </authorList>
    </citation>
    <scope>NUCLEOTIDE SEQUENCE [LARGE SCALE GENOMIC DNA]</scope>
    <source>
        <strain evidence="15">JCM 18304</strain>
    </source>
</reference>
<keyword evidence="2 9" id="KW-0547">Nucleotide-binding</keyword>
<evidence type="ECO:0000256" key="7">
    <source>
        <dbReference type="ARBA" id="ARBA00023015"/>
    </source>
</evidence>
<dbReference type="EMBL" id="BAABJQ010000034">
    <property type="protein sequence ID" value="GAA5198795.1"/>
    <property type="molecule type" value="Genomic_DNA"/>
</dbReference>
<gene>
    <name evidence="9" type="primary">rho</name>
    <name evidence="14" type="ORF">GCM10023322_73010</name>
</gene>
<comment type="subunit">
    <text evidence="9">Homohexamer. The homohexamer assembles into an open ring structure.</text>
</comment>
<dbReference type="InterPro" id="IPR012340">
    <property type="entry name" value="NA-bd_OB-fold"/>
</dbReference>
<keyword evidence="4 9" id="KW-0347">Helicase</keyword>
<keyword evidence="3 9" id="KW-0378">Hydrolase</keyword>
<dbReference type="Pfam" id="PF00006">
    <property type="entry name" value="ATP-synt_ab"/>
    <property type="match status" value="1"/>
</dbReference>
<comment type="function">
    <text evidence="9">Facilitates transcription termination by a mechanism that involves Rho binding to the nascent RNA, activation of Rho's RNA-dependent ATPase activity, and release of the mRNA from the DNA template.</text>
</comment>
<keyword evidence="8 9" id="KW-0804">Transcription</keyword>
<dbReference type="InterPro" id="IPR011113">
    <property type="entry name" value="Rho_RNA-bd"/>
</dbReference>
<dbReference type="InterPro" id="IPR000194">
    <property type="entry name" value="ATPase_F1/V1/A1_a/bsu_nucl-bd"/>
</dbReference>
<feature type="binding site" evidence="9">
    <location>
        <begin position="191"/>
        <end position="196"/>
    </location>
    <ligand>
        <name>ATP</name>
        <dbReference type="ChEBI" id="CHEBI:30616"/>
    </ligand>
</feature>
<dbReference type="Gene3D" id="3.40.50.300">
    <property type="entry name" value="P-loop containing nucleotide triphosphate hydrolases"/>
    <property type="match status" value="1"/>
</dbReference>
<dbReference type="InterPro" id="IPR003593">
    <property type="entry name" value="AAA+_ATPase"/>
</dbReference>
<dbReference type="InterPro" id="IPR041703">
    <property type="entry name" value="Rho_factor_ATP-bd"/>
</dbReference>
<evidence type="ECO:0000313" key="15">
    <source>
        <dbReference type="Proteomes" id="UP001501570"/>
    </source>
</evidence>
<organism evidence="14 15">
    <name type="scientific">Rugosimonospora acidiphila</name>
    <dbReference type="NCBI Taxonomy" id="556531"/>
    <lineage>
        <taxon>Bacteria</taxon>
        <taxon>Bacillati</taxon>
        <taxon>Actinomycetota</taxon>
        <taxon>Actinomycetes</taxon>
        <taxon>Micromonosporales</taxon>
        <taxon>Micromonosporaceae</taxon>
        <taxon>Rugosimonospora</taxon>
    </lineage>
</organism>
<evidence type="ECO:0000256" key="4">
    <source>
        <dbReference type="ARBA" id="ARBA00022806"/>
    </source>
</evidence>
<dbReference type="SUPFAM" id="SSF52540">
    <property type="entry name" value="P-loop containing nucleoside triphosphate hydrolases"/>
    <property type="match status" value="1"/>
</dbReference>
<dbReference type="CDD" id="cd01128">
    <property type="entry name" value="rho_factor_C"/>
    <property type="match status" value="1"/>
</dbReference>
<feature type="region of interest" description="Disordered" evidence="12">
    <location>
        <begin position="102"/>
        <end position="139"/>
    </location>
</feature>
<comment type="caution">
    <text evidence="9">Lacks conserved residue(s) required for the propagation of feature annotation.</text>
</comment>
<evidence type="ECO:0000259" key="13">
    <source>
        <dbReference type="PROSITE" id="PS51856"/>
    </source>
</evidence>
<dbReference type="InterPro" id="IPR004665">
    <property type="entry name" value="Term_rho"/>
</dbReference>
<keyword evidence="7 9" id="KW-0805">Transcription regulation</keyword>
<dbReference type="NCBIfam" id="TIGR00767">
    <property type="entry name" value="rho"/>
    <property type="match status" value="1"/>
</dbReference>
<proteinExistence type="inferred from homology"/>
<keyword evidence="15" id="KW-1185">Reference proteome</keyword>
<evidence type="ECO:0000256" key="12">
    <source>
        <dbReference type="SAM" id="MobiDB-lite"/>
    </source>
</evidence>
<dbReference type="NCBIfam" id="NF006886">
    <property type="entry name" value="PRK09376.1"/>
    <property type="match status" value="1"/>
</dbReference>
<comment type="similarity">
    <text evidence="9 11">Belongs to the Rho family.</text>
</comment>
<evidence type="ECO:0000256" key="6">
    <source>
        <dbReference type="ARBA" id="ARBA00022884"/>
    </source>
</evidence>
<evidence type="ECO:0000256" key="3">
    <source>
        <dbReference type="ARBA" id="ARBA00022801"/>
    </source>
</evidence>
<dbReference type="InterPro" id="IPR027417">
    <property type="entry name" value="P-loop_NTPase"/>
</dbReference>
<dbReference type="Pfam" id="PF07497">
    <property type="entry name" value="Rho_RNA_bind"/>
    <property type="match status" value="1"/>
</dbReference>
<dbReference type="Gene3D" id="2.40.50.140">
    <property type="entry name" value="Nucleic acid-binding proteins"/>
    <property type="match status" value="1"/>
</dbReference>
<feature type="binding site" evidence="9">
    <location>
        <position position="222"/>
    </location>
    <ligand>
        <name>ATP</name>
        <dbReference type="ChEBI" id="CHEBI:30616"/>
    </ligand>
</feature>
<feature type="region of interest" description="Disordered" evidence="12">
    <location>
        <begin position="1"/>
        <end position="41"/>
    </location>
</feature>
<keyword evidence="5 9" id="KW-0067">ATP-binding</keyword>
<sequence length="437" mass="47635">MTATQVPERTADARRTRRRQPSGARTTTAGNGGAGKPARDSAEEALIPVSGILDIRDSQWFDSSRFDGYGLLRVSGYGAGPDDVYVSTTQIRRYGLRPGDLITGAVRPAGEDQPRQGGRRDRHHPLTRLDTVNGTDPEQARHRPEFYRLTPLYPQERLRLETEPRVLTTRVMDLVMPIGKGQRALIVSPPKAGKTMVLQSIANAITRNNPECHLMVVLVDERPEEVTDMQRSVKGEVIASTFDRPPSDHTATAELSIERAKRLVESGQDVVVLLDSITRLGRAYNNASPGGGRTLSGGIDSTALNAPKRLLGSARNIENGGSLTIIATALVDTGSAGDTLIFEEFKSTGNAELRLDRRLAERRVFPAIDIDSSGTRREEVLVRAGELAVLTKLRKALGVDPQHGIEHLLDQLRKTGSNAELLMRLARSAEAGVAPMR</sequence>
<evidence type="ECO:0000256" key="11">
    <source>
        <dbReference type="PROSITE-ProRule" id="PRU01203"/>
    </source>
</evidence>
<protein>
    <recommendedName>
        <fullName evidence="9 10">Transcription termination factor Rho</fullName>
        <ecNumber evidence="9 10">3.6.4.-</ecNumber>
    </recommendedName>
    <alternativeName>
        <fullName evidence="9">ATP-dependent helicase Rho</fullName>
    </alternativeName>
</protein>
<dbReference type="SUPFAM" id="SSF50249">
    <property type="entry name" value="Nucleic acid-binding proteins"/>
    <property type="match status" value="1"/>
</dbReference>
<dbReference type="Proteomes" id="UP001501570">
    <property type="component" value="Unassembled WGS sequence"/>
</dbReference>
<dbReference type="PANTHER" id="PTHR46425">
    <property type="entry name" value="TRANSCRIPTION TERMINATION FACTOR RHO"/>
    <property type="match status" value="1"/>
</dbReference>
<evidence type="ECO:0000256" key="1">
    <source>
        <dbReference type="ARBA" id="ARBA00022472"/>
    </source>
</evidence>
<dbReference type="HAMAP" id="MF_01884">
    <property type="entry name" value="Rho"/>
    <property type="match status" value="1"/>
</dbReference>
<evidence type="ECO:0000256" key="5">
    <source>
        <dbReference type="ARBA" id="ARBA00022840"/>
    </source>
</evidence>
<evidence type="ECO:0000256" key="2">
    <source>
        <dbReference type="ARBA" id="ARBA00022741"/>
    </source>
</evidence>
<feature type="binding site" evidence="9">
    <location>
        <begin position="179"/>
        <end position="184"/>
    </location>
    <ligand>
        <name>ATP</name>
        <dbReference type="ChEBI" id="CHEBI:30616"/>
    </ligand>
</feature>
<evidence type="ECO:0000313" key="14">
    <source>
        <dbReference type="EMBL" id="GAA5198795.1"/>
    </source>
</evidence>
<keyword evidence="6 9" id="KW-0694">RNA-binding</keyword>
<evidence type="ECO:0000256" key="9">
    <source>
        <dbReference type="HAMAP-Rule" id="MF_01884"/>
    </source>
</evidence>
<keyword evidence="1 9" id="KW-0806">Transcription termination</keyword>
<evidence type="ECO:0000256" key="10">
    <source>
        <dbReference type="NCBIfam" id="TIGR00767"/>
    </source>
</evidence>
<feature type="domain" description="Rho RNA-BD" evidence="13">
    <location>
        <begin position="46"/>
        <end position="136"/>
    </location>
</feature>
<dbReference type="SMART" id="SM00382">
    <property type="entry name" value="AAA"/>
    <property type="match status" value="1"/>
</dbReference>
<accession>A0ABP9SPD7</accession>
<comment type="caution">
    <text evidence="14">The sequence shown here is derived from an EMBL/GenBank/DDBJ whole genome shotgun (WGS) entry which is preliminary data.</text>
</comment>
<evidence type="ECO:0000256" key="8">
    <source>
        <dbReference type="ARBA" id="ARBA00023163"/>
    </source>
</evidence>